<dbReference type="GO" id="GO:0003676">
    <property type="term" value="F:nucleic acid binding"/>
    <property type="evidence" value="ECO:0007669"/>
    <property type="project" value="InterPro"/>
</dbReference>
<sequence>MDYKLKQRFNRWCPPDLRKDYNMNNQPCFVENGNYPIRSDFHRVTNSNIDKTVRCFRCGQTGHFYKQCAEIRIKSKKKLNRDFERLSLFIQRKTCENFPFFNLDDAEFRKATRANSILYFQVNLLQTSQTKILKEKVKLESVVDLVKEQLKENRKSLRQEIDCLKQENRTLKSKLQKTISKSTELSREIEIRNLENDKLERTIRTLYIKIAGLDVSELANQKKIKDLTTSCRKLETEINALRHKSCDCKIQNPSMSRPIQNKGQNVNHDPSRGRKTESYFSWREFVTAIFSALFISWTFKLYLKARYYCSQNYNRTDCTDETITSTEIYQITSTAIGQTAIDEYSRLKIKDSTPQAVDKAMCSCPCQSMDRSTGVSEIDEVVAKIKRELRIDKKNLSSYKRSKISQTDTRALSMCIGIVGGTVISIPIISIIICDVINMLNRK</sequence>
<dbReference type="InterPro" id="IPR036875">
    <property type="entry name" value="Znf_CCHC_sf"/>
</dbReference>
<proteinExistence type="predicted"/>
<keyword evidence="3" id="KW-1133">Transmembrane helix</keyword>
<keyword evidence="1" id="KW-0479">Metal-binding</keyword>
<dbReference type="OrthoDB" id="6180312at2759"/>
<keyword evidence="1" id="KW-0863">Zinc-finger</keyword>
<dbReference type="SMART" id="SM00343">
    <property type="entry name" value="ZnF_C2HC"/>
    <property type="match status" value="1"/>
</dbReference>
<evidence type="ECO:0000256" key="1">
    <source>
        <dbReference type="PROSITE-ProRule" id="PRU00047"/>
    </source>
</evidence>
<feature type="domain" description="CCHC-type" evidence="4">
    <location>
        <begin position="54"/>
        <end position="70"/>
    </location>
</feature>
<dbReference type="Gene3D" id="4.10.60.10">
    <property type="entry name" value="Zinc finger, CCHC-type"/>
    <property type="match status" value="1"/>
</dbReference>
<dbReference type="EMBL" id="CAJPWZ010000477">
    <property type="protein sequence ID" value="CAG2194375.1"/>
    <property type="molecule type" value="Genomic_DNA"/>
</dbReference>
<dbReference type="Proteomes" id="UP000683360">
    <property type="component" value="Unassembled WGS sequence"/>
</dbReference>
<feature type="transmembrane region" description="Helical" evidence="3">
    <location>
        <begin position="285"/>
        <end position="303"/>
    </location>
</feature>
<dbReference type="Pfam" id="PF00098">
    <property type="entry name" value="zf-CCHC"/>
    <property type="match status" value="1"/>
</dbReference>
<feature type="coiled-coil region" evidence="2">
    <location>
        <begin position="147"/>
        <end position="181"/>
    </location>
</feature>
<protein>
    <recommendedName>
        <fullName evidence="4">CCHC-type domain-containing protein</fullName>
    </recommendedName>
</protein>
<dbReference type="PROSITE" id="PS50158">
    <property type="entry name" value="ZF_CCHC"/>
    <property type="match status" value="1"/>
</dbReference>
<comment type="caution">
    <text evidence="5">The sequence shown here is derived from an EMBL/GenBank/DDBJ whole genome shotgun (WGS) entry which is preliminary data.</text>
</comment>
<evidence type="ECO:0000259" key="4">
    <source>
        <dbReference type="PROSITE" id="PS50158"/>
    </source>
</evidence>
<evidence type="ECO:0000313" key="5">
    <source>
        <dbReference type="EMBL" id="CAG2194375.1"/>
    </source>
</evidence>
<reference evidence="5" key="1">
    <citation type="submission" date="2021-03" db="EMBL/GenBank/DDBJ databases">
        <authorList>
            <person name="Bekaert M."/>
        </authorList>
    </citation>
    <scope>NUCLEOTIDE SEQUENCE</scope>
</reference>
<evidence type="ECO:0000313" key="6">
    <source>
        <dbReference type="Proteomes" id="UP000683360"/>
    </source>
</evidence>
<feature type="transmembrane region" description="Helical" evidence="3">
    <location>
        <begin position="411"/>
        <end position="433"/>
    </location>
</feature>
<evidence type="ECO:0000256" key="3">
    <source>
        <dbReference type="SAM" id="Phobius"/>
    </source>
</evidence>
<dbReference type="InterPro" id="IPR001878">
    <property type="entry name" value="Znf_CCHC"/>
</dbReference>
<evidence type="ECO:0000256" key="2">
    <source>
        <dbReference type="SAM" id="Coils"/>
    </source>
</evidence>
<keyword evidence="1" id="KW-0862">Zinc</keyword>
<dbReference type="AlphaFoldDB" id="A0A8S3QE19"/>
<organism evidence="5 6">
    <name type="scientific">Mytilus edulis</name>
    <name type="common">Blue mussel</name>
    <dbReference type="NCBI Taxonomy" id="6550"/>
    <lineage>
        <taxon>Eukaryota</taxon>
        <taxon>Metazoa</taxon>
        <taxon>Spiralia</taxon>
        <taxon>Lophotrochozoa</taxon>
        <taxon>Mollusca</taxon>
        <taxon>Bivalvia</taxon>
        <taxon>Autobranchia</taxon>
        <taxon>Pteriomorphia</taxon>
        <taxon>Mytilida</taxon>
        <taxon>Mytiloidea</taxon>
        <taxon>Mytilidae</taxon>
        <taxon>Mytilinae</taxon>
        <taxon>Mytilus</taxon>
    </lineage>
</organism>
<dbReference type="GO" id="GO:0008270">
    <property type="term" value="F:zinc ion binding"/>
    <property type="evidence" value="ECO:0007669"/>
    <property type="project" value="UniProtKB-KW"/>
</dbReference>
<keyword evidence="3" id="KW-0472">Membrane</keyword>
<name>A0A8S3QE19_MYTED</name>
<dbReference type="SUPFAM" id="SSF57756">
    <property type="entry name" value="Retrovirus zinc finger-like domains"/>
    <property type="match status" value="1"/>
</dbReference>
<gene>
    <name evidence="5" type="ORF">MEDL_9439</name>
</gene>
<keyword evidence="2" id="KW-0175">Coiled coil</keyword>
<keyword evidence="3" id="KW-0812">Transmembrane</keyword>
<keyword evidence="6" id="KW-1185">Reference proteome</keyword>
<accession>A0A8S3QE19</accession>